<dbReference type="PANTHER" id="PTHR33146:SF26">
    <property type="entry name" value="ENDONUCLEASE 4"/>
    <property type="match status" value="1"/>
</dbReference>
<evidence type="ECO:0000256" key="2">
    <source>
        <dbReference type="ARBA" id="ARBA00022723"/>
    </source>
</evidence>
<dbReference type="Gene3D" id="1.10.575.10">
    <property type="entry name" value="P1 Nuclease"/>
    <property type="match status" value="1"/>
</dbReference>
<dbReference type="Pfam" id="PF02265">
    <property type="entry name" value="S1-P1_nuclease"/>
    <property type="match status" value="2"/>
</dbReference>
<evidence type="ECO:0000313" key="9">
    <source>
        <dbReference type="Proteomes" id="UP000295611"/>
    </source>
</evidence>
<keyword evidence="5" id="KW-1015">Disulfide bond</keyword>
<dbReference type="Proteomes" id="UP000295611">
    <property type="component" value="Unassembled WGS sequence"/>
</dbReference>
<keyword evidence="7" id="KW-0472">Membrane</keyword>
<sequence length="365" mass="39921">MSHYRTLCAAGCRPYSTERGNSIPMSIKPFYRRAICVLGLLISTAAWGWGSTGHMAIGAIADELIAGTPAADHVKQILGPGEGLREAAIWADCAKSVDPTQNFAYIKSKYYDHQCQFFDNTQAGIQAMQDYVERNNSNCLYGGKDQNCHKSYHFTDIPIQQKRYDEHFAGADAHDIVHAMNAAVQVLQGHPAPEGFNFAEGRAGQTEALRLLAHLVGDEHQPLHVGAIYLDQNGQPLNPQPGDDLSQTSTQGGNLLTVGTGELHGEWDSVPSSLDPHALVSQSRKVPVTAGQVGTWPTVWASESVLVAGKAFDNLQFGAREGKSWPVEFDNRRSYIKTRQQIQNAQLVKGGARLAQLLQAIWPNY</sequence>
<comment type="caution">
    <text evidence="8">The sequence shown here is derived from an EMBL/GenBank/DDBJ whole genome shotgun (WGS) entry which is preliminary data.</text>
</comment>
<proteinExistence type="predicted"/>
<evidence type="ECO:0000256" key="7">
    <source>
        <dbReference type="SAM" id="Phobius"/>
    </source>
</evidence>
<dbReference type="GO" id="GO:0046872">
    <property type="term" value="F:metal ion binding"/>
    <property type="evidence" value="ECO:0007669"/>
    <property type="project" value="UniProtKB-KW"/>
</dbReference>
<dbReference type="PANTHER" id="PTHR33146">
    <property type="entry name" value="ENDONUCLEASE 4"/>
    <property type="match status" value="1"/>
</dbReference>
<keyword evidence="1" id="KW-0540">Nuclease</keyword>
<keyword evidence="6" id="KW-0325">Glycoprotein</keyword>
<dbReference type="AlphaFoldDB" id="A0A4R7BCP4"/>
<dbReference type="GO" id="GO:0006308">
    <property type="term" value="P:DNA catabolic process"/>
    <property type="evidence" value="ECO:0007669"/>
    <property type="project" value="InterPro"/>
</dbReference>
<keyword evidence="3" id="KW-0255">Endonuclease</keyword>
<gene>
    <name evidence="8" type="ORF">DFP86_103159</name>
</gene>
<dbReference type="SUPFAM" id="SSF48537">
    <property type="entry name" value="Phospholipase C/P1 nuclease"/>
    <property type="match status" value="1"/>
</dbReference>
<accession>A0A4R7BCP4</accession>
<dbReference type="GO" id="GO:0003676">
    <property type="term" value="F:nucleic acid binding"/>
    <property type="evidence" value="ECO:0007669"/>
    <property type="project" value="InterPro"/>
</dbReference>
<evidence type="ECO:0000256" key="5">
    <source>
        <dbReference type="ARBA" id="ARBA00023157"/>
    </source>
</evidence>
<keyword evidence="4" id="KW-0378">Hydrolase</keyword>
<keyword evidence="2" id="KW-0479">Metal-binding</keyword>
<evidence type="ECO:0000313" key="8">
    <source>
        <dbReference type="EMBL" id="TDR81506.1"/>
    </source>
</evidence>
<feature type="transmembrane region" description="Helical" evidence="7">
    <location>
        <begin position="30"/>
        <end position="50"/>
    </location>
</feature>
<dbReference type="GO" id="GO:0004519">
    <property type="term" value="F:endonuclease activity"/>
    <property type="evidence" value="ECO:0007669"/>
    <property type="project" value="UniProtKB-KW"/>
</dbReference>
<evidence type="ECO:0000256" key="1">
    <source>
        <dbReference type="ARBA" id="ARBA00022722"/>
    </source>
</evidence>
<keyword evidence="9" id="KW-1185">Reference proteome</keyword>
<dbReference type="InterPro" id="IPR003154">
    <property type="entry name" value="S1/P1nuclease"/>
</dbReference>
<evidence type="ECO:0000256" key="4">
    <source>
        <dbReference type="ARBA" id="ARBA00022801"/>
    </source>
</evidence>
<organism evidence="8 9">
    <name type="scientific">Paludibacterium purpuratum</name>
    <dbReference type="NCBI Taxonomy" id="1144873"/>
    <lineage>
        <taxon>Bacteria</taxon>
        <taxon>Pseudomonadati</taxon>
        <taxon>Pseudomonadota</taxon>
        <taxon>Betaproteobacteria</taxon>
        <taxon>Neisseriales</taxon>
        <taxon>Chromobacteriaceae</taxon>
        <taxon>Paludibacterium</taxon>
    </lineage>
</organism>
<dbReference type="InterPro" id="IPR008947">
    <property type="entry name" value="PLipase_C/P1_nuclease_dom_sf"/>
</dbReference>
<name>A0A4R7BCP4_9NEIS</name>
<keyword evidence="7" id="KW-0812">Transmembrane</keyword>
<keyword evidence="7" id="KW-1133">Transmembrane helix</keyword>
<evidence type="ECO:0000256" key="6">
    <source>
        <dbReference type="ARBA" id="ARBA00023180"/>
    </source>
</evidence>
<protein>
    <submittedName>
        <fullName evidence="8">S1/P1 nuclease</fullName>
    </submittedName>
</protein>
<dbReference type="EMBL" id="SNZP01000003">
    <property type="protein sequence ID" value="TDR81506.1"/>
    <property type="molecule type" value="Genomic_DNA"/>
</dbReference>
<dbReference type="OrthoDB" id="267579at2"/>
<dbReference type="CDD" id="cd11010">
    <property type="entry name" value="S1-P1_nuclease"/>
    <property type="match status" value="1"/>
</dbReference>
<dbReference type="GO" id="GO:0016788">
    <property type="term" value="F:hydrolase activity, acting on ester bonds"/>
    <property type="evidence" value="ECO:0007669"/>
    <property type="project" value="InterPro"/>
</dbReference>
<reference evidence="8 9" key="1">
    <citation type="submission" date="2019-03" db="EMBL/GenBank/DDBJ databases">
        <title>Genomic Encyclopedia of Type Strains, Phase III (KMG-III): the genomes of soil and plant-associated and newly described type strains.</title>
        <authorList>
            <person name="Whitman W."/>
        </authorList>
    </citation>
    <scope>NUCLEOTIDE SEQUENCE [LARGE SCALE GENOMIC DNA]</scope>
    <source>
        <strain evidence="8 9">CECT 8976</strain>
    </source>
</reference>
<evidence type="ECO:0000256" key="3">
    <source>
        <dbReference type="ARBA" id="ARBA00022759"/>
    </source>
</evidence>